<keyword evidence="4" id="KW-1185">Reference proteome</keyword>
<proteinExistence type="predicted"/>
<dbReference type="Proteomes" id="UP000623010">
    <property type="component" value="Unassembled WGS sequence"/>
</dbReference>
<gene>
    <name evidence="3" type="ORF">GCM10010389_17660</name>
</gene>
<reference evidence="3" key="2">
    <citation type="submission" date="2020-09" db="EMBL/GenBank/DDBJ databases">
        <authorList>
            <person name="Sun Q."/>
            <person name="Ohkuma M."/>
        </authorList>
    </citation>
    <scope>NUCLEOTIDE SEQUENCE</scope>
    <source>
        <strain evidence="3">JCM 5016</strain>
    </source>
</reference>
<sequence>MRAWPHTGALLLMWRGAIVATFNVRPDIDAAAAKLNNTFGSKREIQRLPEVLWEGETVEMLATGVYGKGNGLVAMTNQRLIFLKHGVLSQQVEDFPYNRISSVQWSGGLIMGTLIVFASGNKAEIKQVPKDQGRALADQLRARLAAGGAPAAPAAGASAPAGAPDVASRLQTLDQLRASGAITDEEYRDRRARILDSL</sequence>
<evidence type="ECO:0008006" key="5">
    <source>
        <dbReference type="Google" id="ProtNLM"/>
    </source>
</evidence>
<evidence type="ECO:0000313" key="4">
    <source>
        <dbReference type="Proteomes" id="UP000623010"/>
    </source>
</evidence>
<reference evidence="3" key="1">
    <citation type="journal article" date="2014" name="Int. J. Syst. Evol. Microbiol.">
        <title>Complete genome sequence of Corynebacterium casei LMG S-19264T (=DSM 44701T), isolated from a smear-ripened cheese.</title>
        <authorList>
            <consortium name="US DOE Joint Genome Institute (JGI-PGF)"/>
            <person name="Walter F."/>
            <person name="Albersmeier A."/>
            <person name="Kalinowski J."/>
            <person name="Ruckert C."/>
        </authorList>
    </citation>
    <scope>NUCLEOTIDE SEQUENCE</scope>
    <source>
        <strain evidence="3">JCM 5016</strain>
    </source>
</reference>
<evidence type="ECO:0000259" key="2">
    <source>
        <dbReference type="Pfam" id="PF14470"/>
    </source>
</evidence>
<feature type="domain" description="YokE-like PH" evidence="2">
    <location>
        <begin position="55"/>
        <end position="140"/>
    </location>
</feature>
<evidence type="ECO:0000313" key="3">
    <source>
        <dbReference type="EMBL" id="GGZ80309.1"/>
    </source>
</evidence>
<accession>A0A918R2L4</accession>
<comment type="caution">
    <text evidence="3">The sequence shown here is derived from an EMBL/GenBank/DDBJ whole genome shotgun (WGS) entry which is preliminary data.</text>
</comment>
<dbReference type="InterPro" id="IPR039519">
    <property type="entry name" value="YokE-like_PH"/>
</dbReference>
<dbReference type="Pfam" id="PF09851">
    <property type="entry name" value="SHOCT"/>
    <property type="match status" value="1"/>
</dbReference>
<dbReference type="InterPro" id="IPR037063">
    <property type="entry name" value="PHb_sf"/>
</dbReference>
<feature type="domain" description="SHOCT" evidence="1">
    <location>
        <begin position="169"/>
        <end position="195"/>
    </location>
</feature>
<dbReference type="Gene3D" id="2.30.29.50">
    <property type="entry name" value="Bacterial Pleckstrin homology domain"/>
    <property type="match status" value="1"/>
</dbReference>
<dbReference type="Pfam" id="PF14470">
    <property type="entry name" value="bPH_3"/>
    <property type="match status" value="1"/>
</dbReference>
<organism evidence="3 4">
    <name type="scientific">Streptomyces echinoruber</name>
    <dbReference type="NCBI Taxonomy" id="68898"/>
    <lineage>
        <taxon>Bacteria</taxon>
        <taxon>Bacillati</taxon>
        <taxon>Actinomycetota</taxon>
        <taxon>Actinomycetes</taxon>
        <taxon>Kitasatosporales</taxon>
        <taxon>Streptomycetaceae</taxon>
        <taxon>Streptomyces</taxon>
    </lineage>
</organism>
<dbReference type="InterPro" id="IPR018649">
    <property type="entry name" value="SHOCT"/>
</dbReference>
<evidence type="ECO:0000259" key="1">
    <source>
        <dbReference type="Pfam" id="PF09851"/>
    </source>
</evidence>
<name>A0A918R2L4_9ACTN</name>
<dbReference type="EMBL" id="BMWH01000004">
    <property type="protein sequence ID" value="GGZ80309.1"/>
    <property type="molecule type" value="Genomic_DNA"/>
</dbReference>
<dbReference type="AlphaFoldDB" id="A0A918R2L4"/>
<protein>
    <recommendedName>
        <fullName evidence="5">SHOCT domain-containing protein</fullName>
    </recommendedName>
</protein>